<dbReference type="Proteomes" id="UP000278398">
    <property type="component" value="Unassembled WGS sequence"/>
</dbReference>
<evidence type="ECO:0000259" key="2">
    <source>
        <dbReference type="PROSITE" id="PS51208"/>
    </source>
</evidence>
<dbReference type="SUPFAM" id="SSF103515">
    <property type="entry name" value="Autotransporter"/>
    <property type="match status" value="1"/>
</dbReference>
<dbReference type="InterPro" id="IPR005546">
    <property type="entry name" value="Autotransporte_beta"/>
</dbReference>
<name>A0A3S0AT20_9HYPH</name>
<dbReference type="GO" id="GO:0019867">
    <property type="term" value="C:outer membrane"/>
    <property type="evidence" value="ECO:0007669"/>
    <property type="project" value="InterPro"/>
</dbReference>
<dbReference type="NCBIfam" id="TIGR01414">
    <property type="entry name" value="autotrans_barl"/>
    <property type="match status" value="1"/>
</dbReference>
<organism evidence="3 4">
    <name type="scientific">Aquibium carbonis</name>
    <dbReference type="NCBI Taxonomy" id="2495581"/>
    <lineage>
        <taxon>Bacteria</taxon>
        <taxon>Pseudomonadati</taxon>
        <taxon>Pseudomonadota</taxon>
        <taxon>Alphaproteobacteria</taxon>
        <taxon>Hyphomicrobiales</taxon>
        <taxon>Phyllobacteriaceae</taxon>
        <taxon>Aquibium</taxon>
    </lineage>
</organism>
<comment type="caution">
    <text evidence="3">The sequence shown here is derived from an EMBL/GenBank/DDBJ whole genome shotgun (WGS) entry which is preliminary data.</text>
</comment>
<dbReference type="EMBL" id="RWKW01000035">
    <property type="protein sequence ID" value="RST86446.1"/>
    <property type="molecule type" value="Genomic_DNA"/>
</dbReference>
<proteinExistence type="predicted"/>
<evidence type="ECO:0000313" key="3">
    <source>
        <dbReference type="EMBL" id="RST86446.1"/>
    </source>
</evidence>
<evidence type="ECO:0000256" key="1">
    <source>
        <dbReference type="SAM" id="MobiDB-lite"/>
    </source>
</evidence>
<keyword evidence="4" id="KW-1185">Reference proteome</keyword>
<feature type="region of interest" description="Disordered" evidence="1">
    <location>
        <begin position="1"/>
        <end position="33"/>
    </location>
</feature>
<dbReference type="InterPro" id="IPR036709">
    <property type="entry name" value="Autotransporte_beta_dom_sf"/>
</dbReference>
<dbReference type="Gene3D" id="2.40.128.130">
    <property type="entry name" value="Autotransporter beta-domain"/>
    <property type="match status" value="1"/>
</dbReference>
<dbReference type="PROSITE" id="PS51208">
    <property type="entry name" value="AUTOTRANSPORTER"/>
    <property type="match status" value="1"/>
</dbReference>
<dbReference type="SUPFAM" id="SSF51126">
    <property type="entry name" value="Pectin lyase-like"/>
    <property type="match status" value="1"/>
</dbReference>
<dbReference type="Pfam" id="PF03797">
    <property type="entry name" value="Autotransporter"/>
    <property type="match status" value="1"/>
</dbReference>
<dbReference type="InterPro" id="IPR006315">
    <property type="entry name" value="OM_autotransptr_brl_dom"/>
</dbReference>
<evidence type="ECO:0000313" key="4">
    <source>
        <dbReference type="Proteomes" id="UP000278398"/>
    </source>
</evidence>
<dbReference type="InterPro" id="IPR030895">
    <property type="entry name" value="T5SS_PEPC_rpt"/>
</dbReference>
<reference evidence="3 4" key="1">
    <citation type="submission" date="2018-12" db="EMBL/GenBank/DDBJ databases">
        <title>Mesorhizobium carbonis sp. nov., isolated from coal mine water.</title>
        <authorList>
            <person name="Xin W."/>
            <person name="Xu Z."/>
            <person name="Xiang F."/>
            <person name="Zhang J."/>
            <person name="Xi L."/>
            <person name="Liu J."/>
        </authorList>
    </citation>
    <scope>NUCLEOTIDE SEQUENCE [LARGE SCALE GENOMIC DNA]</scope>
    <source>
        <strain evidence="3 4">B2.3</strain>
    </source>
</reference>
<feature type="domain" description="Autotransporter" evidence="2">
    <location>
        <begin position="1249"/>
        <end position="1529"/>
    </location>
</feature>
<dbReference type="SMART" id="SM00869">
    <property type="entry name" value="Autotransporter"/>
    <property type="match status" value="1"/>
</dbReference>
<dbReference type="NCBIfam" id="TIGR04393">
    <property type="entry name" value="rpt_T5SS_PEPC"/>
    <property type="match status" value="2"/>
</dbReference>
<accession>A0A3S0AT20</accession>
<feature type="compositionally biased region" description="Polar residues" evidence="1">
    <location>
        <begin position="1"/>
        <end position="17"/>
    </location>
</feature>
<protein>
    <submittedName>
        <fullName evidence="3">Autotransporter domain-containing protein</fullName>
    </submittedName>
</protein>
<sequence length="1529" mass="151297">MDERLNSSTGRVATSDFSPPEKEDNPLLATLGASPRSKRRSVAGLRTSVCLAALCLAGLGGLVTRPALAACTVDGTTSLVSCDPTSVNVTMTPGAGSLTVDGVQTISVIYASPQTPGVYDQSVTLTGSTLIDNPDYSGLVMQFGTTPDNPPQPVAVTVNATVNIGADVVANSGSGGFGTIWVLNDYAGTIEIDNAGTLTGTFDDSNKAVLSGVTNLGGVTITNSGSVTSIGGRGIYADGNYNGTDPATVSVSNTNTGTVQATTAGIRVIAYNGLASITNDGTVGSTLFQGLIAWSADGDATVTNSGSVTSNTDNAVYAATSNGTATVTNSGTVTATGDASYDAARALIRAPVGYGGLVATANTSGDIVITNEATGIVTANRDSAIRAATPEGNVTIVNAGLLTGLTGIYVDSGLSGDLTSATVDAIDGDISVTNSGTVTAASYAVWLDGTTNLLENTGTIETTGDTAVYTGNGDTTIVNTGTIAASSASGTAISMGSGNNRLILADTASLVGKVLNVSSSNTLELTGNATGAFDLGTVHASGQFQGFSKLAKSGSGMWTVTGSGSSLTDSLAVNEGTLVLEGTIAVGSASIGSDAAAALAITNGGSLTSENATVGGPEGGAGSVTISGTGSIWTSTGELTVGLDGGEGSIAVSDGASLVARRLALSTGNWQTGEGGHGSLTVTGPGTTWTNTGGVDIARTAGSTGSLTISNGASASIVKTGIYTGAGAEITITGEDTSVTIGSKTAEDDRAWLSPEGGTVLVSDGAYLFANGIYVGSGGSNLTTMTVTGAGTIVEGDVRLYVGGQNGSRDEGPMNGNGVLLVSDGAQVTIAGTVGAGMDPNSQGVITVTGPGSLLWAKANPTAGTLGNVYAGYNGSGTVTVSDGGIVRADNELRIGYDSQGYGVLNIGAAQGSASAAAGTVETSKVVIGAGGGEIVFNHSITDAGTGDLIDYTFAPVVEGNGAILHLDGLTRLTGNSSGFAGTVTLKGGILVVDGTLGDGTASVEVGETGGPTPDVVALLSGDGTIGGNVTVRAGGIAAGNVGGIGTLTIDGHLTMTAEAVLGVQFDPASAHASLLHVTGEASLAGSVELIPFGERFAGDRTYTILTADEGRSGAFDPIAPLSAFVDADLDYVGNDVRLTIARNGVALADVAATPNQAAAAAGLESLGTDSELLQRVLMLGADGARASYDSLSGEVAAATQGGLVLSSQFFSNAAQQRISQAFGHDAGGSTGSILVSSYGPAPELAAGPAGQRYALWTSFDGARGSLDGSANTAAIDRSSVGGAVGIDFAPSENARVGVLAAYHSADYDVDGRASSSSADSWEVGVYGGLRFDRLTLRGGAGYAWHDIDTARIATIGNFTEALSGSTAGGSLQLFGEISQDYVLAFGTRTLQVEPFAGIDYVRLSIDGYQETGGLAALSIAGSETDVAYSTLGIRSSVLLPSMGTGARLNGMLGWRHGFGDLTPMSTASFAGGSAFAVEGAPLSKNLAVVGAGVAVDFSASSSLSVDYRGAFGENSTDNGGEARFILRF</sequence>
<gene>
    <name evidence="3" type="ORF">EJC49_10705</name>
</gene>
<dbReference type="InterPro" id="IPR011050">
    <property type="entry name" value="Pectin_lyase_fold/virulence"/>
</dbReference>